<evidence type="ECO:0000256" key="7">
    <source>
        <dbReference type="ARBA" id="ARBA00022777"/>
    </source>
</evidence>
<keyword evidence="7 12" id="KW-0418">Kinase</keyword>
<comment type="catalytic activity">
    <reaction evidence="1">
        <text>ATP + protein L-histidine = ADP + protein N-phospho-L-histidine.</text>
        <dbReference type="EC" id="2.7.13.3"/>
    </reaction>
</comment>
<dbReference type="InterPro" id="IPR003661">
    <property type="entry name" value="HisK_dim/P_dom"/>
</dbReference>
<dbReference type="InterPro" id="IPR036890">
    <property type="entry name" value="HATPase_C_sf"/>
</dbReference>
<proteinExistence type="predicted"/>
<evidence type="ECO:0000256" key="3">
    <source>
        <dbReference type="ARBA" id="ARBA00012438"/>
    </source>
</evidence>
<dbReference type="SMART" id="SM00387">
    <property type="entry name" value="HATPase_c"/>
    <property type="match status" value="1"/>
</dbReference>
<dbReference type="PANTHER" id="PTHR44936:SF9">
    <property type="entry name" value="SENSOR PROTEIN CREC"/>
    <property type="match status" value="1"/>
</dbReference>
<evidence type="ECO:0000313" key="12">
    <source>
        <dbReference type="EMBL" id="NMC62864.1"/>
    </source>
</evidence>
<dbReference type="InterPro" id="IPR050980">
    <property type="entry name" value="2C_sensor_his_kinase"/>
</dbReference>
<name>A0A7X9IK90_9DELT</name>
<gene>
    <name evidence="12" type="ORF">GYA55_06805</name>
</gene>
<dbReference type="InterPro" id="IPR004358">
    <property type="entry name" value="Sig_transdc_His_kin-like_C"/>
</dbReference>
<feature type="transmembrane region" description="Helical" evidence="10">
    <location>
        <begin position="61"/>
        <end position="85"/>
    </location>
</feature>
<evidence type="ECO:0000256" key="9">
    <source>
        <dbReference type="ARBA" id="ARBA00023026"/>
    </source>
</evidence>
<evidence type="ECO:0000256" key="8">
    <source>
        <dbReference type="ARBA" id="ARBA00023012"/>
    </source>
</evidence>
<dbReference type="AlphaFoldDB" id="A0A7X9IK90"/>
<comment type="subcellular location">
    <subcellularLocation>
        <location evidence="2">Cell membrane</location>
        <topology evidence="2">Multi-pass membrane protein</topology>
    </subcellularLocation>
</comment>
<keyword evidence="9" id="KW-0843">Virulence</keyword>
<dbReference type="PANTHER" id="PTHR44936">
    <property type="entry name" value="SENSOR PROTEIN CREC"/>
    <property type="match status" value="1"/>
</dbReference>
<sequence length="299" mass="33974">MKNLRSSIDTGMLLRYVLVGLWALLTIALSGWWAYFAACQAEALAKLDNEYAKMLARHQNMLLWEGVTLFLCLIGGSFALAWAMYKERREIRRTKRFFAAFTHELKTPLAALRLQAEILKERINDSFLQEKLVRLLSDLERLYLRLENSLFLSAANNLTLVSEELNLEELILSLQDVWASVKIKLSRCSKLYADRKALEVIIGNLIENSITHGKASSLFIDVEEKDSGMVELSFKDNGKGFDGDPKRLAELFFRQNSSSGSGVGLYVVKLLVQRMKGTISFLEKEKGFEVKLQLPGRLL</sequence>
<dbReference type="SMART" id="SM00388">
    <property type="entry name" value="HisKA"/>
    <property type="match status" value="1"/>
</dbReference>
<dbReference type="CDD" id="cd00075">
    <property type="entry name" value="HATPase"/>
    <property type="match status" value="1"/>
</dbReference>
<dbReference type="Gene3D" id="3.30.565.10">
    <property type="entry name" value="Histidine kinase-like ATPase, C-terminal domain"/>
    <property type="match status" value="1"/>
</dbReference>
<keyword evidence="10" id="KW-0812">Transmembrane</keyword>
<dbReference type="Pfam" id="PF02518">
    <property type="entry name" value="HATPase_c"/>
    <property type="match status" value="1"/>
</dbReference>
<dbReference type="GO" id="GO:0000155">
    <property type="term" value="F:phosphorelay sensor kinase activity"/>
    <property type="evidence" value="ECO:0007669"/>
    <property type="project" value="InterPro"/>
</dbReference>
<dbReference type="SUPFAM" id="SSF47384">
    <property type="entry name" value="Homodimeric domain of signal transducing histidine kinase"/>
    <property type="match status" value="1"/>
</dbReference>
<keyword evidence="5" id="KW-0597">Phosphoprotein</keyword>
<feature type="domain" description="Histidine kinase" evidence="11">
    <location>
        <begin position="100"/>
        <end position="298"/>
    </location>
</feature>
<keyword evidence="4" id="KW-1003">Cell membrane</keyword>
<evidence type="ECO:0000256" key="1">
    <source>
        <dbReference type="ARBA" id="ARBA00000085"/>
    </source>
</evidence>
<keyword evidence="10" id="KW-0472">Membrane</keyword>
<dbReference type="SUPFAM" id="SSF55874">
    <property type="entry name" value="ATPase domain of HSP90 chaperone/DNA topoisomerase II/histidine kinase"/>
    <property type="match status" value="1"/>
</dbReference>
<dbReference type="EC" id="2.7.13.3" evidence="3"/>
<dbReference type="CDD" id="cd00082">
    <property type="entry name" value="HisKA"/>
    <property type="match status" value="1"/>
</dbReference>
<feature type="transmembrane region" description="Helical" evidence="10">
    <location>
        <begin position="12"/>
        <end position="35"/>
    </location>
</feature>
<dbReference type="InterPro" id="IPR003594">
    <property type="entry name" value="HATPase_dom"/>
</dbReference>
<evidence type="ECO:0000256" key="5">
    <source>
        <dbReference type="ARBA" id="ARBA00022553"/>
    </source>
</evidence>
<evidence type="ECO:0000256" key="6">
    <source>
        <dbReference type="ARBA" id="ARBA00022679"/>
    </source>
</evidence>
<protein>
    <recommendedName>
        <fullName evidence="3">histidine kinase</fullName>
        <ecNumber evidence="3">2.7.13.3</ecNumber>
    </recommendedName>
</protein>
<accession>A0A7X9IK90</accession>
<dbReference type="InterPro" id="IPR005467">
    <property type="entry name" value="His_kinase_dom"/>
</dbReference>
<keyword evidence="8" id="KW-0902">Two-component regulatory system</keyword>
<dbReference type="Pfam" id="PF00512">
    <property type="entry name" value="HisKA"/>
    <property type="match status" value="1"/>
</dbReference>
<evidence type="ECO:0000256" key="2">
    <source>
        <dbReference type="ARBA" id="ARBA00004651"/>
    </source>
</evidence>
<dbReference type="InterPro" id="IPR036097">
    <property type="entry name" value="HisK_dim/P_sf"/>
</dbReference>
<evidence type="ECO:0000256" key="10">
    <source>
        <dbReference type="SAM" id="Phobius"/>
    </source>
</evidence>
<reference evidence="12 13" key="1">
    <citation type="journal article" date="2020" name="Biotechnol. Biofuels">
        <title>New insights from the biogas microbiome by comprehensive genome-resolved metagenomics of nearly 1600 species originating from multiple anaerobic digesters.</title>
        <authorList>
            <person name="Campanaro S."/>
            <person name="Treu L."/>
            <person name="Rodriguez-R L.M."/>
            <person name="Kovalovszki A."/>
            <person name="Ziels R.M."/>
            <person name="Maus I."/>
            <person name="Zhu X."/>
            <person name="Kougias P.G."/>
            <person name="Basile A."/>
            <person name="Luo G."/>
            <person name="Schluter A."/>
            <person name="Konstantinidis K.T."/>
            <person name="Angelidaki I."/>
        </authorList>
    </citation>
    <scope>NUCLEOTIDE SEQUENCE [LARGE SCALE GENOMIC DNA]</scope>
    <source>
        <strain evidence="12">AS27yjCOA_65</strain>
    </source>
</reference>
<dbReference type="GO" id="GO:0005886">
    <property type="term" value="C:plasma membrane"/>
    <property type="evidence" value="ECO:0007669"/>
    <property type="project" value="UniProtKB-SubCell"/>
</dbReference>
<dbReference type="Proteomes" id="UP000524246">
    <property type="component" value="Unassembled WGS sequence"/>
</dbReference>
<comment type="caution">
    <text evidence="12">The sequence shown here is derived from an EMBL/GenBank/DDBJ whole genome shotgun (WGS) entry which is preliminary data.</text>
</comment>
<evidence type="ECO:0000256" key="4">
    <source>
        <dbReference type="ARBA" id="ARBA00022475"/>
    </source>
</evidence>
<organism evidence="12 13">
    <name type="scientific">SAR324 cluster bacterium</name>
    <dbReference type="NCBI Taxonomy" id="2024889"/>
    <lineage>
        <taxon>Bacteria</taxon>
        <taxon>Deltaproteobacteria</taxon>
        <taxon>SAR324 cluster</taxon>
    </lineage>
</organism>
<keyword evidence="10" id="KW-1133">Transmembrane helix</keyword>
<dbReference type="PRINTS" id="PR00344">
    <property type="entry name" value="BCTRLSENSOR"/>
</dbReference>
<dbReference type="PROSITE" id="PS50109">
    <property type="entry name" value="HIS_KIN"/>
    <property type="match status" value="1"/>
</dbReference>
<dbReference type="EMBL" id="JAAZON010000297">
    <property type="protein sequence ID" value="NMC62864.1"/>
    <property type="molecule type" value="Genomic_DNA"/>
</dbReference>
<dbReference type="Gene3D" id="1.10.287.130">
    <property type="match status" value="1"/>
</dbReference>
<evidence type="ECO:0000313" key="13">
    <source>
        <dbReference type="Proteomes" id="UP000524246"/>
    </source>
</evidence>
<evidence type="ECO:0000259" key="11">
    <source>
        <dbReference type="PROSITE" id="PS50109"/>
    </source>
</evidence>
<keyword evidence="6" id="KW-0808">Transferase</keyword>